<gene>
    <name evidence="13" type="ORF">SAMN05444380_10429</name>
</gene>
<feature type="domain" description="TonB-dependent receptor-like beta-barrel" evidence="11">
    <location>
        <begin position="306"/>
        <end position="744"/>
    </location>
</feature>
<name>A0A1I1WAV0_9BACT</name>
<dbReference type="RefSeq" id="WP_010528159.1">
    <property type="nucleotide sequence ID" value="NZ_AFSL01000073.1"/>
</dbReference>
<dbReference type="Gene3D" id="2.170.130.10">
    <property type="entry name" value="TonB-dependent receptor, plug domain"/>
    <property type="match status" value="1"/>
</dbReference>
<feature type="signal peptide" evidence="10">
    <location>
        <begin position="1"/>
        <end position="22"/>
    </location>
</feature>
<evidence type="ECO:0000256" key="1">
    <source>
        <dbReference type="ARBA" id="ARBA00004571"/>
    </source>
</evidence>
<feature type="chain" id="PRO_5010173030" evidence="10">
    <location>
        <begin position="23"/>
        <end position="783"/>
    </location>
</feature>
<dbReference type="PANTHER" id="PTHR30069:SF57">
    <property type="entry name" value="TONB-DEPENDENT RECEPTOR"/>
    <property type="match status" value="1"/>
</dbReference>
<dbReference type="InterPro" id="IPR000531">
    <property type="entry name" value="Beta-barrel_TonB"/>
</dbReference>
<dbReference type="InParanoid" id="A0A1I1WAV0"/>
<keyword evidence="3 8" id="KW-1134">Transmembrane beta strand</keyword>
<evidence type="ECO:0000256" key="10">
    <source>
        <dbReference type="SAM" id="SignalP"/>
    </source>
</evidence>
<dbReference type="OrthoDB" id="9760333at2"/>
<dbReference type="InterPro" id="IPR012910">
    <property type="entry name" value="Plug_dom"/>
</dbReference>
<dbReference type="SUPFAM" id="SSF49464">
    <property type="entry name" value="Carboxypeptidase regulatory domain-like"/>
    <property type="match status" value="1"/>
</dbReference>
<dbReference type="eggNOG" id="COG4771">
    <property type="taxonomic scope" value="Bacteria"/>
</dbReference>
<evidence type="ECO:0000313" key="14">
    <source>
        <dbReference type="Proteomes" id="UP000181976"/>
    </source>
</evidence>
<evidence type="ECO:0000259" key="12">
    <source>
        <dbReference type="Pfam" id="PF07715"/>
    </source>
</evidence>
<dbReference type="PROSITE" id="PS52016">
    <property type="entry name" value="TONB_DEPENDENT_REC_3"/>
    <property type="match status" value="1"/>
</dbReference>
<reference evidence="13 14" key="1">
    <citation type="submission" date="2016-10" db="EMBL/GenBank/DDBJ databases">
        <authorList>
            <person name="de Groot N.N."/>
        </authorList>
    </citation>
    <scope>NUCLEOTIDE SEQUENCE [LARGE SCALE GENOMIC DNA]</scope>
    <source>
        <strain evidence="13 14">DSM 19012</strain>
    </source>
</reference>
<dbReference type="EMBL" id="FONA01000004">
    <property type="protein sequence ID" value="SFD92335.1"/>
    <property type="molecule type" value="Genomic_DNA"/>
</dbReference>
<evidence type="ECO:0000256" key="6">
    <source>
        <dbReference type="ARBA" id="ARBA00023136"/>
    </source>
</evidence>
<keyword evidence="5 9" id="KW-0798">TonB box</keyword>
<evidence type="ECO:0000256" key="9">
    <source>
        <dbReference type="RuleBase" id="RU003357"/>
    </source>
</evidence>
<evidence type="ECO:0000256" key="8">
    <source>
        <dbReference type="PROSITE-ProRule" id="PRU01360"/>
    </source>
</evidence>
<dbReference type="SUPFAM" id="SSF56935">
    <property type="entry name" value="Porins"/>
    <property type="match status" value="1"/>
</dbReference>
<dbReference type="STRING" id="385682.SAMN05444380_10429"/>
<evidence type="ECO:0000256" key="5">
    <source>
        <dbReference type="ARBA" id="ARBA00023077"/>
    </source>
</evidence>
<feature type="domain" description="TonB-dependent receptor plug" evidence="12">
    <location>
        <begin position="128"/>
        <end position="233"/>
    </location>
</feature>
<keyword evidence="10" id="KW-0732">Signal</keyword>
<sequence>MKLIKYFFLSLTLLTASITIQAQQKWRSDANIIGHVVDQDGNHIPFANVSIVNTTIGTATDETGHYRLINLPVGHHQVKAQFLGYKPQIVEVELKGNETKEIKFQLQEDVLGVEEVVVTADRNETNRRESSTIVNTLTPKLFATAQVSTLSEGLNFCPGLRMETNCQNCGFSQVRMNGMEGPYSQILINSRPIFSGLAGVYGLELIPSNMIERIEVIRGGGSALYGSNAIAGTINLILKDPINNSYEFGTGNSISGIGVDGAGDPAQDYTVNFNASVVSNDNKTGLAIYGFYRDREPFDANDDSFSELTELKNTTIGGRVFHRFGTRDKLTADFFNIKESRRGGNKFDMPEHMADIAESVDHNITTGALAYDRFFRDADKLSVYASGQHVVRDSYYGAEQSLADYGNTKDFSYTVGAQYNWHFLNSDLLLGIEDVGAWLKDKKLGYPDLEDPNFTVEDGPYIENRIVADQETNTLGMFAQYEFDINKLNVSVGARFDHYSIEDDAENSSTSGDVLSPRITLKYDIVESLQARVSYSQGYRAPQIFDEDLHIETSGAKKIIHENADDLKQETSHSYMVSLDFNRQLGNSYMGVLVEGFYTQLDDAFANEFGEPDEDGVVIYTRVNAEGGATVKGINIEANLVPSDKWEFKGGFTIQRSEYEEVHELNETRFFRTPDYYGYFTIDWDPTKKLCVSSTGNYTGSMLVPYNESVLRESDPFFDFGMKVRYTIPINGAKLQFYAGMKNIFNSFQDDFDTGIDRDPAYIYGPALPRTLYFGIKLGNMLK</sequence>
<dbReference type="AlphaFoldDB" id="A0A1I1WAV0"/>
<dbReference type="Pfam" id="PF00593">
    <property type="entry name" value="TonB_dep_Rec_b-barrel"/>
    <property type="match status" value="1"/>
</dbReference>
<keyword evidence="7 8" id="KW-0998">Cell outer membrane</keyword>
<dbReference type="InterPro" id="IPR039426">
    <property type="entry name" value="TonB-dep_rcpt-like"/>
</dbReference>
<evidence type="ECO:0000259" key="11">
    <source>
        <dbReference type="Pfam" id="PF00593"/>
    </source>
</evidence>
<keyword evidence="14" id="KW-1185">Reference proteome</keyword>
<accession>A0A1I1WAV0</accession>
<dbReference type="Gene3D" id="2.60.40.1120">
    <property type="entry name" value="Carboxypeptidase-like, regulatory domain"/>
    <property type="match status" value="1"/>
</dbReference>
<comment type="similarity">
    <text evidence="8 9">Belongs to the TonB-dependent receptor family.</text>
</comment>
<comment type="subcellular location">
    <subcellularLocation>
        <location evidence="1 8">Cell outer membrane</location>
        <topology evidence="1 8">Multi-pass membrane protein</topology>
    </subcellularLocation>
</comment>
<evidence type="ECO:0000256" key="2">
    <source>
        <dbReference type="ARBA" id="ARBA00022448"/>
    </source>
</evidence>
<dbReference type="InterPro" id="IPR036942">
    <property type="entry name" value="Beta-barrel_TonB_sf"/>
</dbReference>
<dbReference type="Proteomes" id="UP000181976">
    <property type="component" value="Unassembled WGS sequence"/>
</dbReference>
<keyword evidence="4 8" id="KW-0812">Transmembrane</keyword>
<proteinExistence type="inferred from homology"/>
<dbReference type="InterPro" id="IPR008969">
    <property type="entry name" value="CarboxyPept-like_regulatory"/>
</dbReference>
<evidence type="ECO:0000256" key="4">
    <source>
        <dbReference type="ARBA" id="ARBA00022692"/>
    </source>
</evidence>
<keyword evidence="6 8" id="KW-0472">Membrane</keyword>
<evidence type="ECO:0000256" key="3">
    <source>
        <dbReference type="ARBA" id="ARBA00022452"/>
    </source>
</evidence>
<evidence type="ECO:0000313" key="13">
    <source>
        <dbReference type="EMBL" id="SFD92335.1"/>
    </source>
</evidence>
<dbReference type="PANTHER" id="PTHR30069">
    <property type="entry name" value="TONB-DEPENDENT OUTER MEMBRANE RECEPTOR"/>
    <property type="match status" value="1"/>
</dbReference>
<dbReference type="Gene3D" id="2.40.170.20">
    <property type="entry name" value="TonB-dependent receptor, beta-barrel domain"/>
    <property type="match status" value="1"/>
</dbReference>
<keyword evidence="13" id="KW-0675">Receptor</keyword>
<dbReference type="GO" id="GO:0015344">
    <property type="term" value="F:siderophore uptake transmembrane transporter activity"/>
    <property type="evidence" value="ECO:0007669"/>
    <property type="project" value="TreeGrafter"/>
</dbReference>
<dbReference type="Pfam" id="PF07715">
    <property type="entry name" value="Plug"/>
    <property type="match status" value="1"/>
</dbReference>
<organism evidence="13 14">
    <name type="scientific">Thermophagus xiamenensis</name>
    <dbReference type="NCBI Taxonomy" id="385682"/>
    <lineage>
        <taxon>Bacteria</taxon>
        <taxon>Pseudomonadati</taxon>
        <taxon>Bacteroidota</taxon>
        <taxon>Bacteroidia</taxon>
        <taxon>Marinilabiliales</taxon>
        <taxon>Marinilabiliaceae</taxon>
        <taxon>Thermophagus</taxon>
    </lineage>
</organism>
<dbReference type="GO" id="GO:0009279">
    <property type="term" value="C:cell outer membrane"/>
    <property type="evidence" value="ECO:0007669"/>
    <property type="project" value="UniProtKB-SubCell"/>
</dbReference>
<dbReference type="GO" id="GO:0044718">
    <property type="term" value="P:siderophore transmembrane transport"/>
    <property type="evidence" value="ECO:0007669"/>
    <property type="project" value="TreeGrafter"/>
</dbReference>
<keyword evidence="2 8" id="KW-0813">Transport</keyword>
<protein>
    <submittedName>
        <fullName evidence="13">Outer membrane receptor for ferrienterochelin and colicins</fullName>
    </submittedName>
</protein>
<dbReference type="InterPro" id="IPR037066">
    <property type="entry name" value="Plug_dom_sf"/>
</dbReference>
<evidence type="ECO:0000256" key="7">
    <source>
        <dbReference type="ARBA" id="ARBA00023237"/>
    </source>
</evidence>
<dbReference type="Pfam" id="PF13715">
    <property type="entry name" value="CarbopepD_reg_2"/>
    <property type="match status" value="1"/>
</dbReference>